<gene>
    <name evidence="3" type="ORF">GCM10022207_64660</name>
</gene>
<comment type="caution">
    <text evidence="3">The sequence shown here is derived from an EMBL/GenBank/DDBJ whole genome shotgun (WGS) entry which is preliminary data.</text>
</comment>
<dbReference type="Gene3D" id="2.160.20.80">
    <property type="entry name" value="E3 ubiquitin-protein ligase SopA"/>
    <property type="match status" value="1"/>
</dbReference>
<proteinExistence type="predicted"/>
<dbReference type="SUPFAM" id="SSF141571">
    <property type="entry name" value="Pentapeptide repeat-like"/>
    <property type="match status" value="1"/>
</dbReference>
<reference evidence="4" key="1">
    <citation type="journal article" date="2019" name="Int. J. Syst. Evol. Microbiol.">
        <title>The Global Catalogue of Microorganisms (GCM) 10K type strain sequencing project: providing services to taxonomists for standard genome sequencing and annotation.</title>
        <authorList>
            <consortium name="The Broad Institute Genomics Platform"/>
            <consortium name="The Broad Institute Genome Sequencing Center for Infectious Disease"/>
            <person name="Wu L."/>
            <person name="Ma J."/>
        </authorList>
    </citation>
    <scope>NUCLEOTIDE SEQUENCE [LARGE SCALE GENOMIC DNA]</scope>
    <source>
        <strain evidence="4">JCM 16578</strain>
    </source>
</reference>
<dbReference type="Proteomes" id="UP001501563">
    <property type="component" value="Unassembled WGS sequence"/>
</dbReference>
<feature type="region of interest" description="Disordered" evidence="1">
    <location>
        <begin position="1"/>
        <end position="37"/>
    </location>
</feature>
<dbReference type="InterPro" id="IPR001646">
    <property type="entry name" value="5peptide_repeat"/>
</dbReference>
<evidence type="ECO:0000256" key="1">
    <source>
        <dbReference type="SAM" id="MobiDB-lite"/>
    </source>
</evidence>
<evidence type="ECO:0000313" key="4">
    <source>
        <dbReference type="Proteomes" id="UP001501563"/>
    </source>
</evidence>
<dbReference type="EMBL" id="BAAAZA010000024">
    <property type="protein sequence ID" value="GAA3888261.1"/>
    <property type="molecule type" value="Genomic_DNA"/>
</dbReference>
<dbReference type="InterPro" id="IPR034660">
    <property type="entry name" value="DinB/YfiT-like"/>
</dbReference>
<evidence type="ECO:0000313" key="3">
    <source>
        <dbReference type="EMBL" id="GAA3888261.1"/>
    </source>
</evidence>
<organism evidence="3 4">
    <name type="scientific">Streptomyces lannensis</name>
    <dbReference type="NCBI Taxonomy" id="766498"/>
    <lineage>
        <taxon>Bacteria</taxon>
        <taxon>Bacillati</taxon>
        <taxon>Actinomycetota</taxon>
        <taxon>Actinomycetes</taxon>
        <taxon>Kitasatosporales</taxon>
        <taxon>Streptomycetaceae</taxon>
        <taxon>Streptomyces</taxon>
    </lineage>
</organism>
<feature type="domain" description="DinB-like" evidence="2">
    <location>
        <begin position="135"/>
        <end position="277"/>
    </location>
</feature>
<dbReference type="Pfam" id="PF00805">
    <property type="entry name" value="Pentapeptide"/>
    <property type="match status" value="1"/>
</dbReference>
<dbReference type="Pfam" id="PF12867">
    <property type="entry name" value="DinB_2"/>
    <property type="match status" value="1"/>
</dbReference>
<keyword evidence="4" id="KW-1185">Reference proteome</keyword>
<name>A0ABP7KXF7_9ACTN</name>
<dbReference type="InterPro" id="IPR024775">
    <property type="entry name" value="DinB-like"/>
</dbReference>
<dbReference type="Gene3D" id="1.20.120.450">
    <property type="entry name" value="dinb family like domain"/>
    <property type="match status" value="1"/>
</dbReference>
<accession>A0ABP7KXF7</accession>
<feature type="compositionally biased region" description="Basic and acidic residues" evidence="1">
    <location>
        <begin position="8"/>
        <end position="19"/>
    </location>
</feature>
<sequence>MLSPPRGMEGDDARLRYPEDPAPGGVSRPSLSAMGDSDFTGLRGAEFERADMTGARFTTVSLDAATFRACEFNGVVMRGVEMVNTTIDGEIRNLVVNGVDVVPLVEAELDRRHPDRRTFRPTTPEGFREAWDLDERLWESTVARARRLPEELLHEPVDGEWSFIQTLRHLAFATESWVGRCVLGEPSPWHPLSLPWDEMSPRPGVPHDRDARPPLEEALALRREAMAMMRRVVDGLTDERLDSRTEPLVGPGWPDEGETFPLRECLLVVLNEEWWHRMYAERDLAVLEERG</sequence>
<evidence type="ECO:0000259" key="2">
    <source>
        <dbReference type="Pfam" id="PF12867"/>
    </source>
</evidence>
<dbReference type="SUPFAM" id="SSF109854">
    <property type="entry name" value="DinB/YfiT-like putative metalloenzymes"/>
    <property type="match status" value="1"/>
</dbReference>
<protein>
    <submittedName>
        <fullName evidence="3">DinB family protein</fullName>
    </submittedName>
</protein>